<reference evidence="1 2" key="1">
    <citation type="submission" date="2020-03" db="EMBL/GenBank/DDBJ databases">
        <title>Vagococcus sp. nov., isolated from beetles.</title>
        <authorList>
            <person name="Hyun D.-W."/>
            <person name="Bae J.-W."/>
        </authorList>
    </citation>
    <scope>NUCLEOTIDE SEQUENCE [LARGE SCALE GENOMIC DNA]</scope>
    <source>
        <strain evidence="1 2">HDW17B</strain>
    </source>
</reference>
<name>A0A6G8AXB6_9ENTE</name>
<protein>
    <submittedName>
        <fullName evidence="1">DUF2877 domain-containing protein</fullName>
    </submittedName>
</protein>
<dbReference type="Proteomes" id="UP000501747">
    <property type="component" value="Chromosome"/>
</dbReference>
<keyword evidence="2" id="KW-1185">Reference proteome</keyword>
<sequence length="285" mass="32081">MKKIQGVSYSNDFLETTFSGTIHSVFERTFNIETETNKLMTVATHPIFDGPQMIKINETSMKYLPLEIGMAVSHVGKRLLIADVLEIDCEEAKVMEELPLVFSKEKALEIKRHTTIINNYLEINLDTVGFYRKTFPNDVEEVMHRFLMNGKETLESAFEKDDSSLLEVGVSSLLGLGHGLTPSGDDFLTGFLLVLNSQTDTNREFTGLLNQLVQENCRKTNAVSQNQLKLAIDKRALKPVQQFLYDLYRGSSMLTLNKRVEEILRIGSSSGSDMLAGILSAIRLY</sequence>
<gene>
    <name evidence="1" type="ORF">G7082_14680</name>
</gene>
<dbReference type="Pfam" id="PF11392">
    <property type="entry name" value="AllH"/>
    <property type="match status" value="1"/>
</dbReference>
<dbReference type="EMBL" id="CP049887">
    <property type="protein sequence ID" value="QIL49657.1"/>
    <property type="molecule type" value="Genomic_DNA"/>
</dbReference>
<dbReference type="InterPro" id="IPR021530">
    <property type="entry name" value="AllH-like"/>
</dbReference>
<organism evidence="1 2">
    <name type="scientific">Vagococcus hydrophili</name>
    <dbReference type="NCBI Taxonomy" id="2714947"/>
    <lineage>
        <taxon>Bacteria</taxon>
        <taxon>Bacillati</taxon>
        <taxon>Bacillota</taxon>
        <taxon>Bacilli</taxon>
        <taxon>Lactobacillales</taxon>
        <taxon>Enterococcaceae</taxon>
        <taxon>Vagococcus</taxon>
    </lineage>
</organism>
<accession>A0A6G8AXB6</accession>
<dbReference type="AlphaFoldDB" id="A0A6G8AXB6"/>
<evidence type="ECO:0000313" key="1">
    <source>
        <dbReference type="EMBL" id="QIL49657.1"/>
    </source>
</evidence>
<evidence type="ECO:0000313" key="2">
    <source>
        <dbReference type="Proteomes" id="UP000501747"/>
    </source>
</evidence>
<dbReference type="KEGG" id="vhy:G7082_14680"/>
<proteinExistence type="predicted"/>
<dbReference type="RefSeq" id="WP_166035942.1">
    <property type="nucleotide sequence ID" value="NZ_CP049887.1"/>
</dbReference>